<organism evidence="1 2">
    <name type="scientific">Phytopseudomonas flavescens</name>
    <dbReference type="NCBI Taxonomy" id="29435"/>
    <lineage>
        <taxon>Bacteria</taxon>
        <taxon>Pseudomonadati</taxon>
        <taxon>Pseudomonadota</taxon>
        <taxon>Gammaproteobacteria</taxon>
        <taxon>Pseudomonadales</taxon>
        <taxon>Pseudomonadaceae</taxon>
        <taxon>Phytopseudomonas</taxon>
    </lineage>
</organism>
<evidence type="ECO:0000313" key="2">
    <source>
        <dbReference type="Proteomes" id="UP000198606"/>
    </source>
</evidence>
<proteinExistence type="predicted"/>
<dbReference type="EMBL" id="FNDG01000003">
    <property type="protein sequence ID" value="SDH23265.1"/>
    <property type="molecule type" value="Genomic_DNA"/>
</dbReference>
<dbReference type="AlphaFoldDB" id="A0A1G8AQM8"/>
<protein>
    <submittedName>
        <fullName evidence="1">Uncharacterized protein</fullName>
    </submittedName>
</protein>
<accession>A0A1G8AQM8</accession>
<sequence length="264" mass="29856">MMEPLLVPMGAPMRLDPVHEPDGHLLGQCFRLHQPASLEELLSVYDDVPDGHRHLFTLDDLGQALYTAMHASNRHDLDSGDWLQEAGIDATWLEDGYPRDDLSLQQRLHIRRLGAERKLQETSFDDLFAKDLRVDEDSLADLVAANTDLVSVLDDECYLLRIPVQRACEAIYGFANGYFSSDLSPQENFRLAEHLENHYGYALFGIGASLIAFRRSRALDQAQTASLLDLLSRLYAREDNGAPVRALFADSIENRELLVLRYTE</sequence>
<gene>
    <name evidence="1" type="ORF">SAMN05216588_103270</name>
</gene>
<reference evidence="1 2" key="1">
    <citation type="submission" date="2016-10" db="EMBL/GenBank/DDBJ databases">
        <authorList>
            <person name="de Groot N.N."/>
        </authorList>
    </citation>
    <scope>NUCLEOTIDE SEQUENCE [LARGE SCALE GENOMIC DNA]</scope>
    <source>
        <strain evidence="1 2">LMG 18387</strain>
    </source>
</reference>
<name>A0A1G8AQM8_9GAMM</name>
<dbReference type="Proteomes" id="UP000198606">
    <property type="component" value="Unassembled WGS sequence"/>
</dbReference>
<dbReference type="STRING" id="29435.SAMN05216588_103270"/>
<evidence type="ECO:0000313" key="1">
    <source>
        <dbReference type="EMBL" id="SDH23265.1"/>
    </source>
</evidence>